<dbReference type="PANTHER" id="PTHR33365:SF11">
    <property type="entry name" value="TAT PATHWAY SIGNAL SEQUENCE"/>
    <property type="match status" value="1"/>
</dbReference>
<organism evidence="5 6">
    <name type="scientific">Dothistroma septosporum (strain NZE10 / CBS 128990)</name>
    <name type="common">Red band needle blight fungus</name>
    <name type="synonym">Mycosphaerella pini</name>
    <dbReference type="NCBI Taxonomy" id="675120"/>
    <lineage>
        <taxon>Eukaryota</taxon>
        <taxon>Fungi</taxon>
        <taxon>Dikarya</taxon>
        <taxon>Ascomycota</taxon>
        <taxon>Pezizomycotina</taxon>
        <taxon>Dothideomycetes</taxon>
        <taxon>Dothideomycetidae</taxon>
        <taxon>Mycosphaerellales</taxon>
        <taxon>Mycosphaerellaceae</taxon>
        <taxon>Dothistroma</taxon>
    </lineage>
</organism>
<protein>
    <submittedName>
        <fullName evidence="5">Uncharacterized protein</fullName>
    </submittedName>
</protein>
<comment type="similarity">
    <text evidence="3">Belongs to the ustYa family.</text>
</comment>
<dbReference type="OrthoDB" id="3687641at2759"/>
<proteinExistence type="inferred from homology"/>
<dbReference type="Pfam" id="PF11807">
    <property type="entry name" value="UstYa"/>
    <property type="match status" value="1"/>
</dbReference>
<dbReference type="PANTHER" id="PTHR33365">
    <property type="entry name" value="YALI0B05434P"/>
    <property type="match status" value="1"/>
</dbReference>
<dbReference type="GO" id="GO:0043386">
    <property type="term" value="P:mycotoxin biosynthetic process"/>
    <property type="evidence" value="ECO:0007669"/>
    <property type="project" value="InterPro"/>
</dbReference>
<evidence type="ECO:0000256" key="1">
    <source>
        <dbReference type="ARBA" id="ARBA00004685"/>
    </source>
</evidence>
<keyword evidence="4" id="KW-1133">Transmembrane helix</keyword>
<gene>
    <name evidence="5" type="ORF">DOTSEDRAFT_134412</name>
</gene>
<dbReference type="AlphaFoldDB" id="N1PKB2"/>
<name>N1PKB2_DOTSN</name>
<dbReference type="OMA" id="WGVVHSC"/>
<reference evidence="5 6" key="2">
    <citation type="journal article" date="2012" name="PLoS Pathog.">
        <title>Diverse lifestyles and strategies of plant pathogenesis encoded in the genomes of eighteen Dothideomycetes fungi.</title>
        <authorList>
            <person name="Ohm R.A."/>
            <person name="Feau N."/>
            <person name="Henrissat B."/>
            <person name="Schoch C.L."/>
            <person name="Horwitz B.A."/>
            <person name="Barry K.W."/>
            <person name="Condon B.J."/>
            <person name="Copeland A.C."/>
            <person name="Dhillon B."/>
            <person name="Glaser F."/>
            <person name="Hesse C.N."/>
            <person name="Kosti I."/>
            <person name="LaButti K."/>
            <person name="Lindquist E.A."/>
            <person name="Lucas S."/>
            <person name="Salamov A.A."/>
            <person name="Bradshaw R.E."/>
            <person name="Ciuffetti L."/>
            <person name="Hamelin R.C."/>
            <person name="Kema G.H.J."/>
            <person name="Lawrence C."/>
            <person name="Scott J.A."/>
            <person name="Spatafora J.W."/>
            <person name="Turgeon B.G."/>
            <person name="de Wit P.J.G.M."/>
            <person name="Zhong S."/>
            <person name="Goodwin S.B."/>
            <person name="Grigoriev I.V."/>
        </authorList>
    </citation>
    <scope>NUCLEOTIDE SEQUENCE [LARGE SCALE GENOMIC DNA]</scope>
    <source>
        <strain evidence="6">NZE10 / CBS 128990</strain>
    </source>
</reference>
<evidence type="ECO:0000256" key="4">
    <source>
        <dbReference type="SAM" id="Phobius"/>
    </source>
</evidence>
<evidence type="ECO:0000256" key="2">
    <source>
        <dbReference type="ARBA" id="ARBA00023002"/>
    </source>
</evidence>
<keyword evidence="4" id="KW-0472">Membrane</keyword>
<keyword evidence="2" id="KW-0560">Oxidoreductase</keyword>
<dbReference type="GO" id="GO:0016491">
    <property type="term" value="F:oxidoreductase activity"/>
    <property type="evidence" value="ECO:0007669"/>
    <property type="project" value="UniProtKB-KW"/>
</dbReference>
<dbReference type="HOGENOM" id="CLU_042941_4_1_1"/>
<comment type="pathway">
    <text evidence="1">Mycotoxin biosynthesis.</text>
</comment>
<keyword evidence="6" id="KW-1185">Reference proteome</keyword>
<keyword evidence="4" id="KW-0812">Transmembrane</keyword>
<reference evidence="6" key="1">
    <citation type="journal article" date="2012" name="PLoS Genet.">
        <title>The genomes of the fungal plant pathogens Cladosporium fulvum and Dothistroma septosporum reveal adaptation to different hosts and lifestyles but also signatures of common ancestry.</title>
        <authorList>
            <person name="de Wit P.J.G.M."/>
            <person name="van der Burgt A."/>
            <person name="Oekmen B."/>
            <person name="Stergiopoulos I."/>
            <person name="Abd-Elsalam K.A."/>
            <person name="Aerts A.L."/>
            <person name="Bahkali A.H."/>
            <person name="Beenen H.G."/>
            <person name="Chettri P."/>
            <person name="Cox M.P."/>
            <person name="Datema E."/>
            <person name="de Vries R.P."/>
            <person name="Dhillon B."/>
            <person name="Ganley A.R."/>
            <person name="Griffiths S.A."/>
            <person name="Guo Y."/>
            <person name="Hamelin R.C."/>
            <person name="Henrissat B."/>
            <person name="Kabir M.S."/>
            <person name="Jashni M.K."/>
            <person name="Kema G."/>
            <person name="Klaubauf S."/>
            <person name="Lapidus A."/>
            <person name="Levasseur A."/>
            <person name="Lindquist E."/>
            <person name="Mehrabi R."/>
            <person name="Ohm R.A."/>
            <person name="Owen T.J."/>
            <person name="Salamov A."/>
            <person name="Schwelm A."/>
            <person name="Schijlen E."/>
            <person name="Sun H."/>
            <person name="van den Burg H.A."/>
            <person name="van Ham R.C.H.J."/>
            <person name="Zhang S."/>
            <person name="Goodwin S.B."/>
            <person name="Grigoriev I.V."/>
            <person name="Collemare J."/>
            <person name="Bradshaw R.E."/>
        </authorList>
    </citation>
    <scope>NUCLEOTIDE SEQUENCE [LARGE SCALE GENOMIC DNA]</scope>
    <source>
        <strain evidence="6">NZE10 / CBS 128990</strain>
    </source>
</reference>
<feature type="transmembrane region" description="Helical" evidence="4">
    <location>
        <begin position="45"/>
        <end position="66"/>
    </location>
</feature>
<dbReference type="eggNOG" id="ENOG502SQBY">
    <property type="taxonomic scope" value="Eukaryota"/>
</dbReference>
<dbReference type="InterPro" id="IPR021765">
    <property type="entry name" value="UstYa-like"/>
</dbReference>
<accession>N1PKB2</accession>
<evidence type="ECO:0000256" key="3">
    <source>
        <dbReference type="ARBA" id="ARBA00035112"/>
    </source>
</evidence>
<dbReference type="STRING" id="675120.N1PKB2"/>
<evidence type="ECO:0000313" key="5">
    <source>
        <dbReference type="EMBL" id="EME42005.1"/>
    </source>
</evidence>
<evidence type="ECO:0000313" key="6">
    <source>
        <dbReference type="Proteomes" id="UP000016933"/>
    </source>
</evidence>
<dbReference type="EMBL" id="KB446541">
    <property type="protein sequence ID" value="EME42005.1"/>
    <property type="molecule type" value="Genomic_DNA"/>
</dbReference>
<dbReference type="Proteomes" id="UP000016933">
    <property type="component" value="Unassembled WGS sequence"/>
</dbReference>
<sequence length="277" mass="31493">MLHNVPVNEKAQGYTHEARKLLPKDDVEHNPNRALSQGDKTHSRFFYISFALLNICIGLSIGYLCVRYSTFSVTSWGINPTSPIPKDVFTARQNVAFSPDKRYMGPGHEVNVNWEVLTDADSIYLPDPERYGMHDVGIKAPMFLFDPTPAAAAALPNLNNFYVLNTLHQLHCTNVIRRRYNKLVYDPSATPLAKNPTDEGWIEHVEHCIEYLRLSITCADYMTFESDSPPGSPPEFYEGGLAWGVVHSCVNWDRLMEFQRDQLQLYNSTWNPTGEAH</sequence>